<sequence length="91" mass="10664">MELLISAPINSRSKSKKELGKRYKKTFQALFYLRPVIQQMHPFVEQTPIPMIQNSTHYVYSDTSLLFSLIFSRNRTICQPPKPFEFVIQGL</sequence>
<gene>
    <name evidence="1" type="ORF">BDD39_001203</name>
</gene>
<evidence type="ECO:0000313" key="2">
    <source>
        <dbReference type="Proteomes" id="UP000532769"/>
    </source>
</evidence>
<organism evidence="1 2">
    <name type="scientific">Saccharococcus thermophilus</name>
    <dbReference type="NCBI Taxonomy" id="29396"/>
    <lineage>
        <taxon>Bacteria</taxon>
        <taxon>Bacillati</taxon>
        <taxon>Bacillota</taxon>
        <taxon>Bacilli</taxon>
        <taxon>Bacillales</taxon>
        <taxon>Anoxybacillaceae</taxon>
        <taxon>Saccharococcus</taxon>
    </lineage>
</organism>
<keyword evidence="2" id="KW-1185">Reference proteome</keyword>
<accession>A0A846MG72</accession>
<protein>
    <submittedName>
        <fullName evidence="1">Uncharacterized protein</fullName>
    </submittedName>
</protein>
<name>A0A846MG72_9BACL</name>
<dbReference type="AlphaFoldDB" id="A0A846MG72"/>
<evidence type="ECO:0000313" key="1">
    <source>
        <dbReference type="EMBL" id="NIK14693.1"/>
    </source>
</evidence>
<proteinExistence type="predicted"/>
<dbReference type="Proteomes" id="UP000532769">
    <property type="component" value="Unassembled WGS sequence"/>
</dbReference>
<reference evidence="1 2" key="1">
    <citation type="submission" date="2020-03" db="EMBL/GenBank/DDBJ databases">
        <title>Genomic Encyclopedia of Archaeal and Bacterial Type Strains, Phase II (KMG-II): from individual species to whole genera.</title>
        <authorList>
            <person name="Goeker M."/>
        </authorList>
    </citation>
    <scope>NUCLEOTIDE SEQUENCE [LARGE SCALE GENOMIC DNA]</scope>
    <source>
        <strain evidence="1 2">DSM 4749</strain>
    </source>
</reference>
<comment type="caution">
    <text evidence="1">The sequence shown here is derived from an EMBL/GenBank/DDBJ whole genome shotgun (WGS) entry which is preliminary data.</text>
</comment>
<dbReference type="EMBL" id="JAASRS010000001">
    <property type="protein sequence ID" value="NIK14693.1"/>
    <property type="molecule type" value="Genomic_DNA"/>
</dbReference>